<protein>
    <submittedName>
        <fullName evidence="1">Uncharacterized protein</fullName>
    </submittedName>
</protein>
<gene>
    <name evidence="1" type="ORF">AVO45_00840</name>
</gene>
<dbReference type="STRING" id="1685379.AVO45_00840"/>
<reference evidence="2" key="1">
    <citation type="submission" date="2015-12" db="EMBL/GenBank/DDBJ databases">
        <authorList>
            <person name="Zhang G."/>
            <person name="Stingl U."/>
        </authorList>
    </citation>
    <scope>NUCLEOTIDE SEQUENCE [LARGE SCALE GENOMIC DNA]</scope>
    <source>
        <strain evidence="2">ZGT118</strain>
    </source>
</reference>
<name>A0A117KGW9_9RHOB</name>
<evidence type="ECO:0000313" key="1">
    <source>
        <dbReference type="EMBL" id="KUJ85573.1"/>
    </source>
</evidence>
<evidence type="ECO:0000313" key="2">
    <source>
        <dbReference type="Proteomes" id="UP000053791"/>
    </source>
</evidence>
<proteinExistence type="predicted"/>
<dbReference type="AlphaFoldDB" id="A0A117KGW9"/>
<dbReference type="EMBL" id="LQBQ01000001">
    <property type="protein sequence ID" value="KUJ85573.1"/>
    <property type="molecule type" value="Genomic_DNA"/>
</dbReference>
<organism evidence="1 2">
    <name type="scientific">Ruegeria marisrubri</name>
    <dbReference type="NCBI Taxonomy" id="1685379"/>
    <lineage>
        <taxon>Bacteria</taxon>
        <taxon>Pseudomonadati</taxon>
        <taxon>Pseudomonadota</taxon>
        <taxon>Alphaproteobacteria</taxon>
        <taxon>Rhodobacterales</taxon>
        <taxon>Roseobacteraceae</taxon>
        <taxon>Ruegeria</taxon>
    </lineage>
</organism>
<accession>A0A117KGW9</accession>
<sequence length="176" mass="19711">MARLRQDQIRELVGAYFQAQLDRYMAWLDNHGLSPNALEDARSEMLDHETFLDPPSDHPQWLPIGPFQRKMGVSKEDWEDSSPNIGIELRKGRRDLLRAILKAAERLEHYSYGEAPAVVSTTPATVLSASSPLGAAVDDFIAEHSRQWAGKTIGQNRAYLNILVEYFGLPLLGGPI</sequence>
<dbReference type="Proteomes" id="UP000053791">
    <property type="component" value="Unassembled WGS sequence"/>
</dbReference>
<keyword evidence="2" id="KW-1185">Reference proteome</keyword>
<comment type="caution">
    <text evidence="1">The sequence shown here is derived from an EMBL/GenBank/DDBJ whole genome shotgun (WGS) entry which is preliminary data.</text>
</comment>